<keyword evidence="2" id="KW-1185">Reference proteome</keyword>
<reference evidence="1 2" key="1">
    <citation type="journal article" date="2021" name="Hortic Res">
        <title>High-quality reference genome and annotation aids understanding of berry development for evergreen blueberry (Vaccinium darrowii).</title>
        <authorList>
            <person name="Yu J."/>
            <person name="Hulse-Kemp A.M."/>
            <person name="Babiker E."/>
            <person name="Staton M."/>
        </authorList>
    </citation>
    <scope>NUCLEOTIDE SEQUENCE [LARGE SCALE GENOMIC DNA]</scope>
    <source>
        <strain evidence="2">cv. NJ 8807/NJ 8810</strain>
        <tissue evidence="1">Young leaf</tissue>
    </source>
</reference>
<name>A0ACB7XT27_9ERIC</name>
<accession>A0ACB7XT27</accession>
<comment type="caution">
    <text evidence="1">The sequence shown here is derived from an EMBL/GenBank/DDBJ whole genome shotgun (WGS) entry which is preliminary data.</text>
</comment>
<proteinExistence type="predicted"/>
<sequence length="622" mass="72066">MTVKQPNRNPMATLSGNQLLGPPHIHNPTTVKPNAAAAADKPAPMLPCLNFFLKAVPNTPPKDFTELLQKSWNHSPITTLKLICNLRSPHPVTGNSYRERFYVAGLWLHENHPKTLALNLTSIVKLGCLKDLLEVLYRVMEGSNIRSKAKKEWEAKRKAKCNRMCRSCGRLPMRKNKPNKRVKFSVSREERVLANKVKNEEVKKRASELRKEIRVEKAKRAFEKYSKDMDYRSLHDRISDIFAYLLRSDMENLVLGRINMISSASKWCPSLDSSYDKSTLICESIAKRVFPRESYIEYEATEEAHYAYRVRDRLRKEVLVPLRKALELPEIYMSARQWELVPYNRVPSVSMRKYKKLFLRHDNKRFIEYLEAKKNKKAENWEKSKPLLPHKIIASLERNSSQIVEPQWKKVIQDLSVKGSFKRCIAVCDVLSSTEGQEMNVCVTLGLLVSELSDYPWKGKVISFHKRPKLHKIEGTRLKSKVRYLKEMEGGCHIDFQMIFKQILKVGYHGNLRDNEMIERVFVFSAVAFDRASKYNWETDYRVIRRKFRKYGFNKVPELVFWYLGGSKATLVPTKQEGVVLVDGFSKNLLNLFLVKGGEMNANTLMQSAIAGEKYKNLVVLD</sequence>
<protein>
    <submittedName>
        <fullName evidence="1">Uncharacterized protein</fullName>
    </submittedName>
</protein>
<dbReference type="Proteomes" id="UP000828048">
    <property type="component" value="Chromosome 1"/>
</dbReference>
<evidence type="ECO:0000313" key="2">
    <source>
        <dbReference type="Proteomes" id="UP000828048"/>
    </source>
</evidence>
<evidence type="ECO:0000313" key="1">
    <source>
        <dbReference type="EMBL" id="KAH7844061.1"/>
    </source>
</evidence>
<dbReference type="EMBL" id="CM037151">
    <property type="protein sequence ID" value="KAH7844061.1"/>
    <property type="molecule type" value="Genomic_DNA"/>
</dbReference>
<gene>
    <name evidence="1" type="ORF">Vadar_023794</name>
</gene>
<organism evidence="1 2">
    <name type="scientific">Vaccinium darrowii</name>
    <dbReference type="NCBI Taxonomy" id="229202"/>
    <lineage>
        <taxon>Eukaryota</taxon>
        <taxon>Viridiplantae</taxon>
        <taxon>Streptophyta</taxon>
        <taxon>Embryophyta</taxon>
        <taxon>Tracheophyta</taxon>
        <taxon>Spermatophyta</taxon>
        <taxon>Magnoliopsida</taxon>
        <taxon>eudicotyledons</taxon>
        <taxon>Gunneridae</taxon>
        <taxon>Pentapetalae</taxon>
        <taxon>asterids</taxon>
        <taxon>Ericales</taxon>
        <taxon>Ericaceae</taxon>
        <taxon>Vaccinioideae</taxon>
        <taxon>Vaccinieae</taxon>
        <taxon>Vaccinium</taxon>
    </lineage>
</organism>